<accession>A0A066RRF8</accession>
<evidence type="ECO:0000313" key="2">
    <source>
        <dbReference type="EMBL" id="KDM91661.1"/>
    </source>
</evidence>
<feature type="signal peptide" evidence="1">
    <location>
        <begin position="1"/>
        <end position="18"/>
    </location>
</feature>
<dbReference type="Pfam" id="PF20329">
    <property type="entry name" value="DUF6624"/>
    <property type="match status" value="1"/>
</dbReference>
<dbReference type="AlphaFoldDB" id="A0A066RRF8"/>
<dbReference type="OrthoDB" id="2989458at2"/>
<organism evidence="2 3">
    <name type="scientific">Photobacterium galatheae</name>
    <dbReference type="NCBI Taxonomy" id="1654360"/>
    <lineage>
        <taxon>Bacteria</taxon>
        <taxon>Pseudomonadati</taxon>
        <taxon>Pseudomonadota</taxon>
        <taxon>Gammaproteobacteria</taxon>
        <taxon>Vibrionales</taxon>
        <taxon>Vibrionaceae</taxon>
        <taxon>Photobacterium</taxon>
    </lineage>
</organism>
<dbReference type="Proteomes" id="UP000027192">
    <property type="component" value="Unassembled WGS sequence"/>
</dbReference>
<comment type="caution">
    <text evidence="2">The sequence shown here is derived from an EMBL/GenBank/DDBJ whole genome shotgun (WGS) entry which is preliminary data.</text>
</comment>
<name>A0A066RRF8_9GAMM</name>
<proteinExistence type="predicted"/>
<gene>
    <name evidence="2" type="ORF">EA58_11625</name>
</gene>
<evidence type="ECO:0000256" key="1">
    <source>
        <dbReference type="SAM" id="SignalP"/>
    </source>
</evidence>
<sequence length="205" mass="23610">MWFLYLLIFFSFSFSVSAEIDQNLRAQLFDMAKADQDIRKELGEAGWHQAPKELREKLLAIDEENTLKLKSILRERSWFTESEIGKDGVGAAFLIIQHSPDYEFKENMLPVLKQSYLNDEGITGQEVALLTDRILISKGQKQRYGTQAKIGHGKVIFEPVSNPESVDERRSEMEIPPLEFYQKLLEEMYGIKDYPEIDLSSSAQP</sequence>
<dbReference type="RefSeq" id="WP_036752447.1">
    <property type="nucleotide sequence ID" value="NZ_JAGSGC010000006.1"/>
</dbReference>
<reference evidence="2 3" key="1">
    <citation type="submission" date="2014-04" db="EMBL/GenBank/DDBJ databases">
        <title>Draft genome sequence of Photobacterium halotolerans S2753: a solonamide, ngercheumicin and holomycin producer.</title>
        <authorList>
            <person name="Machado H.R."/>
            <person name="Gram L."/>
        </authorList>
    </citation>
    <scope>NUCLEOTIDE SEQUENCE [LARGE SCALE GENOMIC DNA]</scope>
    <source>
        <strain evidence="2 3">S2753</strain>
    </source>
</reference>
<dbReference type="STRING" id="1654360.EA58_11625"/>
<feature type="chain" id="PRO_5001626017" evidence="1">
    <location>
        <begin position="19"/>
        <end position="205"/>
    </location>
</feature>
<protein>
    <submittedName>
        <fullName evidence="2">Uncharacterized protein</fullName>
    </submittedName>
</protein>
<dbReference type="InterPro" id="IPR046732">
    <property type="entry name" value="DUF6624"/>
</dbReference>
<keyword evidence="1" id="KW-0732">Signal</keyword>
<keyword evidence="3" id="KW-1185">Reference proteome</keyword>
<dbReference type="EMBL" id="JMIB01000021">
    <property type="protein sequence ID" value="KDM91661.1"/>
    <property type="molecule type" value="Genomic_DNA"/>
</dbReference>
<evidence type="ECO:0000313" key="3">
    <source>
        <dbReference type="Proteomes" id="UP000027192"/>
    </source>
</evidence>